<sequence length="228" mass="23916">MEMTGVTVAYFVDSLQESFVTSLAAEAQVPPEQVSILEVTAGEQAPARRSLAQDSSAKTSCVVDSEVTMLQDSPYLDGFVDKVNNNATDLFKDDRVLSNITVEGVVTELKISLEGAPWPPPPPLPPPSPLPPPPPPPRPPPPNPPPPHPSPPPLTPPSPPPVALDTEGGGGDGSFGVIIASLVSVGGIALLGMGAYYLHSRRKQAVLPTFDEDDNENNAPIRQDTAPS</sequence>
<evidence type="ECO:0000313" key="4">
    <source>
        <dbReference type="Proteomes" id="UP001190700"/>
    </source>
</evidence>
<evidence type="ECO:0000313" key="3">
    <source>
        <dbReference type="EMBL" id="KAK3237142.1"/>
    </source>
</evidence>
<evidence type="ECO:0000256" key="1">
    <source>
        <dbReference type="SAM" id="MobiDB-lite"/>
    </source>
</evidence>
<keyword evidence="2" id="KW-0472">Membrane</keyword>
<dbReference type="Proteomes" id="UP001190700">
    <property type="component" value="Unassembled WGS sequence"/>
</dbReference>
<gene>
    <name evidence="3" type="ORF">CYMTET_52763</name>
</gene>
<reference evidence="3 4" key="1">
    <citation type="journal article" date="2015" name="Genome Biol. Evol.">
        <title>Comparative Genomics of a Bacterivorous Green Alga Reveals Evolutionary Causalities and Consequences of Phago-Mixotrophic Mode of Nutrition.</title>
        <authorList>
            <person name="Burns J.A."/>
            <person name="Paasch A."/>
            <person name="Narechania A."/>
            <person name="Kim E."/>
        </authorList>
    </citation>
    <scope>NUCLEOTIDE SEQUENCE [LARGE SCALE GENOMIC DNA]</scope>
    <source>
        <strain evidence="3 4">PLY_AMNH</strain>
    </source>
</reference>
<feature type="compositionally biased region" description="Pro residues" evidence="1">
    <location>
        <begin position="120"/>
        <end position="162"/>
    </location>
</feature>
<evidence type="ECO:0000256" key="2">
    <source>
        <dbReference type="SAM" id="Phobius"/>
    </source>
</evidence>
<keyword evidence="4" id="KW-1185">Reference proteome</keyword>
<feature type="region of interest" description="Disordered" evidence="1">
    <location>
        <begin position="207"/>
        <end position="228"/>
    </location>
</feature>
<keyword evidence="2" id="KW-0812">Transmembrane</keyword>
<name>A0AAE0ERA8_9CHLO</name>
<dbReference type="EMBL" id="LGRX02034696">
    <property type="protein sequence ID" value="KAK3237142.1"/>
    <property type="molecule type" value="Genomic_DNA"/>
</dbReference>
<feature type="compositionally biased region" description="Polar residues" evidence="1">
    <location>
        <begin position="217"/>
        <end position="228"/>
    </location>
</feature>
<dbReference type="AlphaFoldDB" id="A0AAE0ERA8"/>
<accession>A0AAE0ERA8</accession>
<protein>
    <submittedName>
        <fullName evidence="3">Uncharacterized protein</fullName>
    </submittedName>
</protein>
<comment type="caution">
    <text evidence="3">The sequence shown here is derived from an EMBL/GenBank/DDBJ whole genome shotgun (WGS) entry which is preliminary data.</text>
</comment>
<proteinExistence type="predicted"/>
<feature type="transmembrane region" description="Helical" evidence="2">
    <location>
        <begin position="175"/>
        <end position="198"/>
    </location>
</feature>
<feature type="region of interest" description="Disordered" evidence="1">
    <location>
        <begin position="120"/>
        <end position="170"/>
    </location>
</feature>
<organism evidence="3 4">
    <name type="scientific">Cymbomonas tetramitiformis</name>
    <dbReference type="NCBI Taxonomy" id="36881"/>
    <lineage>
        <taxon>Eukaryota</taxon>
        <taxon>Viridiplantae</taxon>
        <taxon>Chlorophyta</taxon>
        <taxon>Pyramimonadophyceae</taxon>
        <taxon>Pyramimonadales</taxon>
        <taxon>Pyramimonadaceae</taxon>
        <taxon>Cymbomonas</taxon>
    </lineage>
</organism>
<keyword evidence="2" id="KW-1133">Transmembrane helix</keyword>